<sequence length="137" mass="14545">MLQAGEVIVIELVARGDAVGHECVPASHTAGAYPVKMAASEPYATATVFVAQHPLEAVPKPQFGTTPVTVWCSSCNQTVLTKLVYKDGGLTWLICGALSLTGLFLGCCLIPFCCNSTRDVQHICPTCGSIVGMYRRL</sequence>
<comment type="caution">
    <text evidence="10">The sequence shown here is derived from an EMBL/GenBank/DDBJ whole genome shotgun (WGS) entry which is preliminary data.</text>
</comment>
<dbReference type="GO" id="GO:0098560">
    <property type="term" value="C:cytoplasmic side of late endosome membrane"/>
    <property type="evidence" value="ECO:0007669"/>
    <property type="project" value="TreeGrafter"/>
</dbReference>
<keyword evidence="6" id="KW-0862">Zinc</keyword>
<protein>
    <recommendedName>
        <fullName evidence="9">LITAF domain-containing protein</fullName>
    </recommendedName>
</protein>
<evidence type="ECO:0000259" key="9">
    <source>
        <dbReference type="PROSITE" id="PS51837"/>
    </source>
</evidence>
<evidence type="ECO:0000256" key="8">
    <source>
        <dbReference type="SAM" id="Phobius"/>
    </source>
</evidence>
<dbReference type="OrthoDB" id="4713066at2759"/>
<dbReference type="InterPro" id="IPR037519">
    <property type="entry name" value="LITAF_fam"/>
</dbReference>
<dbReference type="PROSITE" id="PS51837">
    <property type="entry name" value="LITAF"/>
    <property type="match status" value="1"/>
</dbReference>
<keyword evidence="7 8" id="KW-0472">Membrane</keyword>
<evidence type="ECO:0000256" key="5">
    <source>
        <dbReference type="ARBA" id="ARBA00022723"/>
    </source>
</evidence>
<keyword evidence="11" id="KW-1185">Reference proteome</keyword>
<dbReference type="InterPro" id="IPR006629">
    <property type="entry name" value="LITAF"/>
</dbReference>
<accession>A0A8T0D4C6</accession>
<evidence type="ECO:0000313" key="11">
    <source>
        <dbReference type="Proteomes" id="UP000699462"/>
    </source>
</evidence>
<evidence type="ECO:0000256" key="7">
    <source>
        <dbReference type="ARBA" id="ARBA00023136"/>
    </source>
</evidence>
<dbReference type="Pfam" id="PF10601">
    <property type="entry name" value="zf-LITAF-like"/>
    <property type="match status" value="1"/>
</dbReference>
<keyword evidence="8" id="KW-1133">Transmembrane helix</keyword>
<comment type="similarity">
    <text evidence="4">Belongs to the CDIP1/LITAF family.</text>
</comment>
<organism evidence="10 11">
    <name type="scientific">Paragonimus westermani</name>
    <dbReference type="NCBI Taxonomy" id="34504"/>
    <lineage>
        <taxon>Eukaryota</taxon>
        <taxon>Metazoa</taxon>
        <taxon>Spiralia</taxon>
        <taxon>Lophotrochozoa</taxon>
        <taxon>Platyhelminthes</taxon>
        <taxon>Trematoda</taxon>
        <taxon>Digenea</taxon>
        <taxon>Plagiorchiida</taxon>
        <taxon>Troglotremata</taxon>
        <taxon>Troglotrematidae</taxon>
        <taxon>Paragonimus</taxon>
    </lineage>
</organism>
<dbReference type="SMART" id="SM00714">
    <property type="entry name" value="LITAF"/>
    <property type="match status" value="1"/>
</dbReference>
<evidence type="ECO:0000256" key="6">
    <source>
        <dbReference type="ARBA" id="ARBA00022833"/>
    </source>
</evidence>
<proteinExistence type="inferred from homology"/>
<evidence type="ECO:0000313" key="10">
    <source>
        <dbReference type="EMBL" id="KAF8562713.1"/>
    </source>
</evidence>
<dbReference type="GO" id="GO:0005634">
    <property type="term" value="C:nucleus"/>
    <property type="evidence" value="ECO:0007669"/>
    <property type="project" value="TreeGrafter"/>
</dbReference>
<keyword evidence="8" id="KW-0812">Transmembrane</keyword>
<evidence type="ECO:0000256" key="3">
    <source>
        <dbReference type="ARBA" id="ARBA00004630"/>
    </source>
</evidence>
<evidence type="ECO:0000256" key="2">
    <source>
        <dbReference type="ARBA" id="ARBA00004481"/>
    </source>
</evidence>
<feature type="domain" description="LITAF" evidence="9">
    <location>
        <begin position="52"/>
        <end position="136"/>
    </location>
</feature>
<dbReference type="GO" id="GO:0098574">
    <property type="term" value="C:cytoplasmic side of lysosomal membrane"/>
    <property type="evidence" value="ECO:0007669"/>
    <property type="project" value="TreeGrafter"/>
</dbReference>
<comment type="subcellular location">
    <subcellularLocation>
        <location evidence="2">Endosome membrane</location>
        <topology evidence="2">Peripheral membrane protein</topology>
    </subcellularLocation>
    <subcellularLocation>
        <location evidence="1">Late endosome membrane</location>
    </subcellularLocation>
    <subcellularLocation>
        <location evidence="3">Lysosome membrane</location>
        <topology evidence="3">Peripheral membrane protein</topology>
        <orientation evidence="3">Cytoplasmic side</orientation>
    </subcellularLocation>
</comment>
<name>A0A8T0D4C6_9TREM</name>
<feature type="transmembrane region" description="Helical" evidence="8">
    <location>
        <begin position="90"/>
        <end position="112"/>
    </location>
</feature>
<keyword evidence="5" id="KW-0479">Metal-binding</keyword>
<evidence type="ECO:0000256" key="4">
    <source>
        <dbReference type="ARBA" id="ARBA00005975"/>
    </source>
</evidence>
<dbReference type="PANTHER" id="PTHR23292">
    <property type="entry name" value="LIPOPOLYSACCHARIDE-INDUCED TUMOR NECROSIS FACTOR-ALPHA FACTOR"/>
    <property type="match status" value="1"/>
</dbReference>
<dbReference type="EMBL" id="JTDF01017769">
    <property type="protein sequence ID" value="KAF8562713.1"/>
    <property type="molecule type" value="Genomic_DNA"/>
</dbReference>
<evidence type="ECO:0000256" key="1">
    <source>
        <dbReference type="ARBA" id="ARBA00004414"/>
    </source>
</evidence>
<dbReference type="PANTHER" id="PTHR23292:SF6">
    <property type="entry name" value="FI16602P1-RELATED"/>
    <property type="match status" value="1"/>
</dbReference>
<gene>
    <name evidence="10" type="ORF">P879_09488</name>
</gene>
<reference evidence="10 11" key="1">
    <citation type="submission" date="2019-07" db="EMBL/GenBank/DDBJ databases">
        <title>Annotation for the trematode Paragonimus westermani.</title>
        <authorList>
            <person name="Choi Y.-J."/>
        </authorList>
    </citation>
    <scope>NUCLEOTIDE SEQUENCE [LARGE SCALE GENOMIC DNA]</scope>
    <source>
        <strain evidence="10">180907_Pwestermani</strain>
    </source>
</reference>
<dbReference type="AlphaFoldDB" id="A0A8T0D4C6"/>
<dbReference type="Proteomes" id="UP000699462">
    <property type="component" value="Unassembled WGS sequence"/>
</dbReference>
<dbReference type="GO" id="GO:0008270">
    <property type="term" value="F:zinc ion binding"/>
    <property type="evidence" value="ECO:0007669"/>
    <property type="project" value="TreeGrafter"/>
</dbReference>